<reference evidence="4 5" key="1">
    <citation type="journal article" date="2023" name="Genes (Basel)">
        <title>Chromosome-Level Genome Assembly and Circadian Gene Repertoire of the Patagonia Blennie Eleginops maclovinus-The Closest Ancestral Proxy of Antarctic Cryonotothenioids.</title>
        <authorList>
            <person name="Cheng C.C."/>
            <person name="Rivera-Colon A.G."/>
            <person name="Minhas B.F."/>
            <person name="Wilson L."/>
            <person name="Rayamajhi N."/>
            <person name="Vargas-Chacoff L."/>
            <person name="Catchen J.M."/>
        </authorList>
    </citation>
    <scope>NUCLEOTIDE SEQUENCE [LARGE SCALE GENOMIC DNA]</scope>
    <source>
        <strain evidence="4">JMC-PN-2008</strain>
    </source>
</reference>
<keyword evidence="1" id="KW-0833">Ubl conjugation pathway</keyword>
<reference evidence="4 5" key="2">
    <citation type="journal article" date="2023" name="Mol. Biol. Evol.">
        <title>Genomics of Secondarily Temperate Adaptation in the Only Non-Antarctic Icefish.</title>
        <authorList>
            <person name="Rivera-Colon A.G."/>
            <person name="Rayamajhi N."/>
            <person name="Minhas B.F."/>
            <person name="Madrigal G."/>
            <person name="Bilyk K.T."/>
            <person name="Yoon V."/>
            <person name="Hune M."/>
            <person name="Gregory S."/>
            <person name="Cheng C.H.C."/>
            <person name="Catchen J.M."/>
        </authorList>
    </citation>
    <scope>NUCLEOTIDE SEQUENCE [LARGE SCALE GENOMIC DNA]</scope>
    <source>
        <strain evidence="4">JMC-PN-2008</strain>
    </source>
</reference>
<feature type="compositionally biased region" description="Low complexity" evidence="2">
    <location>
        <begin position="357"/>
        <end position="366"/>
    </location>
</feature>
<organism evidence="4 5">
    <name type="scientific">Eleginops maclovinus</name>
    <name type="common">Patagonian blennie</name>
    <name type="synonym">Eleginus maclovinus</name>
    <dbReference type="NCBI Taxonomy" id="56733"/>
    <lineage>
        <taxon>Eukaryota</taxon>
        <taxon>Metazoa</taxon>
        <taxon>Chordata</taxon>
        <taxon>Craniata</taxon>
        <taxon>Vertebrata</taxon>
        <taxon>Euteleostomi</taxon>
        <taxon>Actinopterygii</taxon>
        <taxon>Neopterygii</taxon>
        <taxon>Teleostei</taxon>
        <taxon>Neoteleostei</taxon>
        <taxon>Acanthomorphata</taxon>
        <taxon>Eupercaria</taxon>
        <taxon>Perciformes</taxon>
        <taxon>Notothenioidei</taxon>
        <taxon>Eleginopidae</taxon>
        <taxon>Eleginops</taxon>
    </lineage>
</organism>
<protein>
    <recommendedName>
        <fullName evidence="3">F-box domain-containing protein</fullName>
    </recommendedName>
</protein>
<dbReference type="PROSITE" id="PS50181">
    <property type="entry name" value="FBOX"/>
    <property type="match status" value="1"/>
</dbReference>
<dbReference type="EMBL" id="JAUZQC010000016">
    <property type="protein sequence ID" value="KAK5857902.1"/>
    <property type="molecule type" value="Genomic_DNA"/>
</dbReference>
<name>A0AAN7XBI4_ELEMC</name>
<evidence type="ECO:0000256" key="2">
    <source>
        <dbReference type="SAM" id="MobiDB-lite"/>
    </source>
</evidence>
<evidence type="ECO:0000259" key="3">
    <source>
        <dbReference type="PROSITE" id="PS50181"/>
    </source>
</evidence>
<evidence type="ECO:0000256" key="1">
    <source>
        <dbReference type="ARBA" id="ARBA00022786"/>
    </source>
</evidence>
<evidence type="ECO:0000313" key="4">
    <source>
        <dbReference type="EMBL" id="KAK5857902.1"/>
    </source>
</evidence>
<evidence type="ECO:0000313" key="5">
    <source>
        <dbReference type="Proteomes" id="UP001346869"/>
    </source>
</evidence>
<feature type="region of interest" description="Disordered" evidence="2">
    <location>
        <begin position="135"/>
        <end position="246"/>
    </location>
</feature>
<proteinExistence type="predicted"/>
<keyword evidence="5" id="KW-1185">Reference proteome</keyword>
<dbReference type="InterPro" id="IPR036047">
    <property type="entry name" value="F-box-like_dom_sf"/>
</dbReference>
<feature type="compositionally biased region" description="Polar residues" evidence="2">
    <location>
        <begin position="197"/>
        <end position="217"/>
    </location>
</feature>
<dbReference type="AlphaFoldDB" id="A0AAN7XBI4"/>
<dbReference type="SUPFAM" id="SSF81383">
    <property type="entry name" value="F-box domain"/>
    <property type="match status" value="1"/>
</dbReference>
<dbReference type="InterPro" id="IPR039594">
    <property type="entry name" value="FBXO34/46"/>
</dbReference>
<comment type="caution">
    <text evidence="4">The sequence shown here is derived from an EMBL/GenBank/DDBJ whole genome shotgun (WGS) entry which is preliminary data.</text>
</comment>
<accession>A0AAN7XBI4</accession>
<dbReference type="InterPro" id="IPR001810">
    <property type="entry name" value="F-box_dom"/>
</dbReference>
<feature type="region of interest" description="Disordered" evidence="2">
    <location>
        <begin position="413"/>
        <end position="480"/>
    </location>
</feature>
<sequence length="648" mass="71043">MHLKSYPKLMRSELRLDASGVQTSQRSSLFVNQQGALLRTCSRNNANNNISRLPFSVISTNTMRCSNATNHISSSVASLCLKASPGSALQLLPSPPGCENDGIRLYQTAAEEADAPLDIWTVIKPGHVREKIAIFASDEEQTDSAEGSERTSIGGSENQERTPEVTNPAAMSGMVRGVKAKGSWEENCNAKRRRRSGNNQNLQQDAKTGVQDTQLVLSPSPLRPVSTLQSGGGRCADEAETGQPEDVEQKVSVVEMVAFLEQLASEQQPDSKPLLALQRSSASITLSRALPPEGSEVRGEEPESIKVADMVAKLESECLKRRTEGDLSRSNSLRRAVGRVLLAAADQSSPLCPPSSPSAMTTSSSSLLGVQSDDSEPISCLETPAAPPPAGEAELEVVGGAETLTPVTVTQAEAPPLTLTKGAEPQPGLLFLSRPPASEPRPPRRHRMSFDLELTPPPAPCDSGSQSEKRRRRRKADRHQGEEVVAVVPLVRRPSASQDFLLMRQRLQQLLEPQPFLAVLPHHLLLKIFRLLPTQSLAALKCSCNYFKFIIDDYGVRPADSLWVSDPRYRDDPCKQCKKRYGRGDVSLCRWHHKPYCQALPYGPGYWMCCHGARRETPGCNVGLHDNRWVPAFHSINVPIYRSRRHED</sequence>
<feature type="region of interest" description="Disordered" evidence="2">
    <location>
        <begin position="347"/>
        <end position="376"/>
    </location>
</feature>
<gene>
    <name evidence="4" type="ORF">PBY51_011113</name>
</gene>
<dbReference type="PANTHER" id="PTHR16271:SF11">
    <property type="entry name" value="F-BOX ONLY PROTEIN 34"/>
    <property type="match status" value="1"/>
</dbReference>
<feature type="domain" description="F-box" evidence="3">
    <location>
        <begin position="514"/>
        <end position="566"/>
    </location>
</feature>
<dbReference type="PANTHER" id="PTHR16271">
    <property type="entry name" value="F-BOX ONLY PROTEIN 34/46 FAMILY MEMBER"/>
    <property type="match status" value="1"/>
</dbReference>
<dbReference type="Proteomes" id="UP001346869">
    <property type="component" value="Unassembled WGS sequence"/>
</dbReference>
<dbReference type="Gene3D" id="1.20.1280.50">
    <property type="match status" value="1"/>
</dbReference>
<dbReference type="Pfam" id="PF12937">
    <property type="entry name" value="F-box-like"/>
    <property type="match status" value="1"/>
</dbReference>